<dbReference type="OrthoDB" id="2304525at2759"/>
<keyword evidence="2" id="KW-1185">Reference proteome</keyword>
<dbReference type="Proteomes" id="UP000439903">
    <property type="component" value="Unassembled WGS sequence"/>
</dbReference>
<organism evidence="1 2">
    <name type="scientific">Gigaspora margarita</name>
    <dbReference type="NCBI Taxonomy" id="4874"/>
    <lineage>
        <taxon>Eukaryota</taxon>
        <taxon>Fungi</taxon>
        <taxon>Fungi incertae sedis</taxon>
        <taxon>Mucoromycota</taxon>
        <taxon>Glomeromycotina</taxon>
        <taxon>Glomeromycetes</taxon>
        <taxon>Diversisporales</taxon>
        <taxon>Gigasporaceae</taxon>
        <taxon>Gigaspora</taxon>
    </lineage>
</organism>
<accession>A0A8H4EH94</accession>
<protein>
    <submittedName>
        <fullName evidence="1">Uncharacterized protein</fullName>
    </submittedName>
</protein>
<gene>
    <name evidence="1" type="ORF">F8M41_023241</name>
</gene>
<dbReference type="AlphaFoldDB" id="A0A8H4EH94"/>
<proteinExistence type="predicted"/>
<sequence>MSIKGYEDYHLLSCIIYLQPREHYFKEFNSSEWSLFGFLRWRSQFSDFCSRPIEHSAWKKLIYNIADNANVYGDSASQRAQELASLFKDDKESEIVQKFWEEYNTLESIMKETRLQMAISDLKYAVGKSEEATVHSNVIGERRYNILQNSPFSGHSMKRKGSEFLDLEDPTAPLFDNNSSKKSCYKKNGDEKELGRITKSNETIEDVLASQIDNEEKMELTNEDFEERLNDADIINISADNSLINKKLFNELKATAQSQSLPRINVDGL</sequence>
<evidence type="ECO:0000313" key="1">
    <source>
        <dbReference type="EMBL" id="KAF0483244.1"/>
    </source>
</evidence>
<reference evidence="1 2" key="1">
    <citation type="journal article" date="2019" name="Environ. Microbiol.">
        <title>At the nexus of three kingdoms: the genome of the mycorrhizal fungus Gigaspora margarita provides insights into plant, endobacterial and fungal interactions.</title>
        <authorList>
            <person name="Venice F."/>
            <person name="Ghignone S."/>
            <person name="Salvioli di Fossalunga A."/>
            <person name="Amselem J."/>
            <person name="Novero M."/>
            <person name="Xianan X."/>
            <person name="Sedzielewska Toro K."/>
            <person name="Morin E."/>
            <person name="Lipzen A."/>
            <person name="Grigoriev I.V."/>
            <person name="Henrissat B."/>
            <person name="Martin F.M."/>
            <person name="Bonfante P."/>
        </authorList>
    </citation>
    <scope>NUCLEOTIDE SEQUENCE [LARGE SCALE GENOMIC DNA]</scope>
    <source>
        <strain evidence="1 2">BEG34</strain>
    </source>
</reference>
<evidence type="ECO:0000313" key="2">
    <source>
        <dbReference type="Proteomes" id="UP000439903"/>
    </source>
</evidence>
<name>A0A8H4EH94_GIGMA</name>
<dbReference type="EMBL" id="WTPW01000749">
    <property type="protein sequence ID" value="KAF0483244.1"/>
    <property type="molecule type" value="Genomic_DNA"/>
</dbReference>
<comment type="caution">
    <text evidence="1">The sequence shown here is derived from an EMBL/GenBank/DDBJ whole genome shotgun (WGS) entry which is preliminary data.</text>
</comment>